<dbReference type="AlphaFoldDB" id="A0A852VIW8"/>
<protein>
    <submittedName>
        <fullName evidence="1">AlkP superfamily pyrophosphatase or phosphodiesterase</fullName>
    </submittedName>
</protein>
<accession>A0A852VIW8</accession>
<dbReference type="InterPro" id="IPR002591">
    <property type="entry name" value="Phosphodiest/P_Trfase"/>
</dbReference>
<evidence type="ECO:0000313" key="1">
    <source>
        <dbReference type="EMBL" id="NYF91560.1"/>
    </source>
</evidence>
<comment type="caution">
    <text evidence="1">The sequence shown here is derived from an EMBL/GenBank/DDBJ whole genome shotgun (WGS) entry which is preliminary data.</text>
</comment>
<dbReference type="Gene3D" id="3.40.720.10">
    <property type="entry name" value="Alkaline Phosphatase, subunit A"/>
    <property type="match status" value="1"/>
</dbReference>
<proteinExistence type="predicted"/>
<dbReference type="SUPFAM" id="SSF53649">
    <property type="entry name" value="Alkaline phosphatase-like"/>
    <property type="match status" value="1"/>
</dbReference>
<dbReference type="Pfam" id="PF01663">
    <property type="entry name" value="Phosphodiest"/>
    <property type="match status" value="1"/>
</dbReference>
<gene>
    <name evidence="1" type="ORF">HDF08_003679</name>
</gene>
<dbReference type="InterPro" id="IPR017850">
    <property type="entry name" value="Alkaline_phosphatase_core_sf"/>
</dbReference>
<reference evidence="1 2" key="1">
    <citation type="submission" date="2020-07" db="EMBL/GenBank/DDBJ databases">
        <title>Genomic Encyclopedia of Type Strains, Phase IV (KMG-V): Genome sequencing to study the core and pangenomes of soil and plant-associated prokaryotes.</title>
        <authorList>
            <person name="Whitman W."/>
        </authorList>
    </citation>
    <scope>NUCLEOTIDE SEQUENCE [LARGE SCALE GENOMIC DNA]</scope>
    <source>
        <strain evidence="1 2">M8UP22</strain>
    </source>
</reference>
<dbReference type="Proteomes" id="UP000564385">
    <property type="component" value="Unassembled WGS sequence"/>
</dbReference>
<evidence type="ECO:0000313" key="2">
    <source>
        <dbReference type="Proteomes" id="UP000564385"/>
    </source>
</evidence>
<sequence>MTIGRLGKEVNAPTDVERTGELIGQMMAALPQDYDLVVTADHGFERVDQVANLNVLLDENGIEGQDRSLGGIATTDDPPSPPFCVANPLLAKTGLAQ</sequence>
<organism evidence="1 2">
    <name type="scientific">Tunturiibacter lichenicola</name>
    <dbReference type="NCBI Taxonomy" id="2051959"/>
    <lineage>
        <taxon>Bacteria</taxon>
        <taxon>Pseudomonadati</taxon>
        <taxon>Acidobacteriota</taxon>
        <taxon>Terriglobia</taxon>
        <taxon>Terriglobales</taxon>
        <taxon>Acidobacteriaceae</taxon>
        <taxon>Tunturiibacter</taxon>
    </lineage>
</organism>
<dbReference type="EMBL" id="JACCCU010000003">
    <property type="protein sequence ID" value="NYF91560.1"/>
    <property type="molecule type" value="Genomic_DNA"/>
</dbReference>
<name>A0A852VIW8_9BACT</name>